<reference evidence="1 2" key="1">
    <citation type="journal article" date="2020" name="Nature">
        <title>Isolation of an archaeon at the prokaryote-eukaryote interface.</title>
        <authorList>
            <person name="Imachi H."/>
            <person name="Nobu M.K."/>
            <person name="Nakahara N."/>
            <person name="Morono Y."/>
            <person name="Ogawara M."/>
            <person name="Takaki Y."/>
            <person name="Takano Y."/>
            <person name="Uematsu K."/>
            <person name="Ikuta T."/>
            <person name="Ito M."/>
            <person name="Matsui Y."/>
            <person name="Miyazaki M."/>
            <person name="Murata K."/>
            <person name="Saito Y."/>
            <person name="Sakai S."/>
            <person name="Song C."/>
            <person name="Tasumi E."/>
            <person name="Yamanaka Y."/>
            <person name="Yamaguchi T."/>
            <person name="Kamagata Y."/>
            <person name="Tamaki H."/>
            <person name="Takai K."/>
        </authorList>
    </citation>
    <scope>NUCLEOTIDE SEQUENCE [LARGE SCALE GENOMIC DNA]</scope>
    <source>
        <strain evidence="1 2">MK-D1</strain>
    </source>
</reference>
<evidence type="ECO:0000313" key="2">
    <source>
        <dbReference type="Proteomes" id="UP000321408"/>
    </source>
</evidence>
<sequence length="118" mass="14336">MKQSERNLLSAIKKFDEACFDLILEKEINLKLKRVKYRLTDATIVYIQYNNYNEYSYSIVYSHLDQDLCRFDNYDQHWDVSSRPHHFHPRKIYKARESPMKGNPLDDMEELCLFLHSR</sequence>
<dbReference type="EMBL" id="CP042905">
    <property type="protein sequence ID" value="QEE17116.2"/>
    <property type="molecule type" value="Genomic_DNA"/>
</dbReference>
<dbReference type="AlphaFoldDB" id="A0A5B9DEE1"/>
<accession>A0A5B9DEE1</accession>
<reference evidence="1 2" key="2">
    <citation type="journal article" date="2024" name="Int. J. Syst. Evol. Microbiol.">
        <title>Promethearchaeum syntrophicum gen. nov., sp. nov., an anaerobic, obligately syntrophic archaeon, the first isolate of the lineage 'Asgard' archaea, and proposal of the new archaeal phylum Promethearchaeota phyl. nov. and kingdom Promethearchaeati regn. nov.</title>
        <authorList>
            <person name="Imachi H."/>
            <person name="Nobu M.K."/>
            <person name="Kato S."/>
            <person name="Takaki Y."/>
            <person name="Miyazaki M."/>
            <person name="Miyata M."/>
            <person name="Ogawara M."/>
            <person name="Saito Y."/>
            <person name="Sakai S."/>
            <person name="Tahara Y.O."/>
            <person name="Takano Y."/>
            <person name="Tasumi E."/>
            <person name="Uematsu K."/>
            <person name="Yoshimura T."/>
            <person name="Itoh T."/>
            <person name="Ohkuma M."/>
            <person name="Takai K."/>
        </authorList>
    </citation>
    <scope>NUCLEOTIDE SEQUENCE [LARGE SCALE GENOMIC DNA]</scope>
    <source>
        <strain evidence="1 2">MK-D1</strain>
    </source>
</reference>
<name>A0A5B9DEE1_9ARCH</name>
<dbReference type="InterPro" id="IPR045397">
    <property type="entry name" value="TumE-like"/>
</dbReference>
<evidence type="ECO:0000313" key="1">
    <source>
        <dbReference type="EMBL" id="QEE17116.2"/>
    </source>
</evidence>
<dbReference type="KEGG" id="psyt:DSAG12_02948"/>
<proteinExistence type="predicted"/>
<dbReference type="Proteomes" id="UP000321408">
    <property type="component" value="Chromosome"/>
</dbReference>
<keyword evidence="2" id="KW-1185">Reference proteome</keyword>
<organism evidence="1 2">
    <name type="scientific">Promethearchaeum syntrophicum</name>
    <dbReference type="NCBI Taxonomy" id="2594042"/>
    <lineage>
        <taxon>Archaea</taxon>
        <taxon>Promethearchaeati</taxon>
        <taxon>Promethearchaeota</taxon>
        <taxon>Promethearchaeia</taxon>
        <taxon>Promethearchaeales</taxon>
        <taxon>Promethearchaeaceae</taxon>
        <taxon>Promethearchaeum</taxon>
    </lineage>
</organism>
<protein>
    <submittedName>
        <fullName evidence="1">DUF6516 family protein</fullName>
    </submittedName>
</protein>
<dbReference type="Pfam" id="PF20126">
    <property type="entry name" value="TumE"/>
    <property type="match status" value="1"/>
</dbReference>
<gene>
    <name evidence="1" type="ORF">DSAG12_02948</name>
</gene>